<gene>
    <name evidence="1" type="ORF">MENTE1834_LOCUS43546</name>
</gene>
<comment type="caution">
    <text evidence="1">The sequence shown here is derived from an EMBL/GenBank/DDBJ whole genome shotgun (WGS) entry which is preliminary data.</text>
</comment>
<dbReference type="Proteomes" id="UP001497535">
    <property type="component" value="Unassembled WGS sequence"/>
</dbReference>
<organism evidence="1 2">
    <name type="scientific">Meloidogyne enterolobii</name>
    <name type="common">Root-knot nematode worm</name>
    <name type="synonym">Meloidogyne mayaguensis</name>
    <dbReference type="NCBI Taxonomy" id="390850"/>
    <lineage>
        <taxon>Eukaryota</taxon>
        <taxon>Metazoa</taxon>
        <taxon>Ecdysozoa</taxon>
        <taxon>Nematoda</taxon>
        <taxon>Chromadorea</taxon>
        <taxon>Rhabditida</taxon>
        <taxon>Tylenchina</taxon>
        <taxon>Tylenchomorpha</taxon>
        <taxon>Tylenchoidea</taxon>
        <taxon>Meloidogynidae</taxon>
        <taxon>Meloidogyninae</taxon>
        <taxon>Meloidogyne</taxon>
    </lineage>
</organism>
<reference evidence="1" key="1">
    <citation type="submission" date="2023-11" db="EMBL/GenBank/DDBJ databases">
        <authorList>
            <person name="Poullet M."/>
        </authorList>
    </citation>
    <scope>NUCLEOTIDE SEQUENCE</scope>
    <source>
        <strain evidence="1">E1834</strain>
    </source>
</reference>
<name>A0ACB1AZ35_MELEN</name>
<evidence type="ECO:0000313" key="2">
    <source>
        <dbReference type="Proteomes" id="UP001497535"/>
    </source>
</evidence>
<proteinExistence type="predicted"/>
<keyword evidence="2" id="KW-1185">Reference proteome</keyword>
<protein>
    <submittedName>
        <fullName evidence="1">Uncharacterized protein</fullName>
    </submittedName>
</protein>
<sequence length="65" mass="7638">MGECLFSLDNVLLTKEKYETFVKENAIEVDPIENLLKDKINKIDEISKKKKRVARKTKLREKVCI</sequence>
<dbReference type="EMBL" id="CAVMJV010000123">
    <property type="protein sequence ID" value="CAK5106787.1"/>
    <property type="molecule type" value="Genomic_DNA"/>
</dbReference>
<accession>A0ACB1AZ35</accession>
<evidence type="ECO:0000313" key="1">
    <source>
        <dbReference type="EMBL" id="CAK5106787.1"/>
    </source>
</evidence>